<dbReference type="SUPFAM" id="SSF55931">
    <property type="entry name" value="Glutamine synthetase/guanido kinase"/>
    <property type="match status" value="1"/>
</dbReference>
<evidence type="ECO:0000256" key="5">
    <source>
        <dbReference type="PROSITE-ProRule" id="PRU01330"/>
    </source>
</evidence>
<feature type="domain" description="GS beta-grasp" evidence="7">
    <location>
        <begin position="18"/>
        <end position="103"/>
    </location>
</feature>
<dbReference type="PROSITE" id="PS51987">
    <property type="entry name" value="GS_CATALYTIC"/>
    <property type="match status" value="1"/>
</dbReference>
<evidence type="ECO:0000259" key="7">
    <source>
        <dbReference type="PROSITE" id="PS51986"/>
    </source>
</evidence>
<evidence type="ECO:0000256" key="6">
    <source>
        <dbReference type="RuleBase" id="RU000384"/>
    </source>
</evidence>
<keyword evidence="3" id="KW-0547">Nucleotide-binding</keyword>
<evidence type="ECO:0000256" key="2">
    <source>
        <dbReference type="ARBA" id="ARBA00022598"/>
    </source>
</evidence>
<comment type="similarity">
    <text evidence="1 5 6">Belongs to the glutamine synthetase family.</text>
</comment>
<dbReference type="AlphaFoldDB" id="A0A7G9G7P9"/>
<dbReference type="SMART" id="SM01230">
    <property type="entry name" value="Gln-synt_C"/>
    <property type="match status" value="1"/>
</dbReference>
<dbReference type="RefSeq" id="WP_249304560.1">
    <property type="nucleotide sequence ID" value="NZ_CP060634.1"/>
</dbReference>
<dbReference type="KEGG" id="qdo:H9Q78_06910"/>
<evidence type="ECO:0000256" key="3">
    <source>
        <dbReference type="ARBA" id="ARBA00022741"/>
    </source>
</evidence>
<keyword evidence="4" id="KW-0067">ATP-binding</keyword>
<dbReference type="InterPro" id="IPR036651">
    <property type="entry name" value="Gln_synt_N_sf"/>
</dbReference>
<evidence type="ECO:0000256" key="1">
    <source>
        <dbReference type="ARBA" id="ARBA00009897"/>
    </source>
</evidence>
<evidence type="ECO:0000256" key="4">
    <source>
        <dbReference type="ARBA" id="ARBA00022840"/>
    </source>
</evidence>
<feature type="domain" description="GS catalytic" evidence="8">
    <location>
        <begin position="110"/>
        <end position="446"/>
    </location>
</feature>
<protein>
    <submittedName>
        <fullName evidence="9">Glutamine synthetase</fullName>
    </submittedName>
</protein>
<reference evidence="9 10" key="1">
    <citation type="submission" date="2020-08" db="EMBL/GenBank/DDBJ databases">
        <authorList>
            <person name="Liu C."/>
            <person name="Sun Q."/>
        </authorList>
    </citation>
    <scope>NUCLEOTIDE SEQUENCE [LARGE SCALE GENOMIC DNA]</scope>
    <source>
        <strain evidence="9 10">NSJ-38</strain>
    </source>
</reference>
<name>A0A7G9G7P9_9FIRM</name>
<gene>
    <name evidence="9" type="ORF">H9Q78_06910</name>
</gene>
<dbReference type="PANTHER" id="PTHR43785">
    <property type="entry name" value="GAMMA-GLUTAMYLPUTRESCINE SYNTHETASE"/>
    <property type="match status" value="1"/>
</dbReference>
<dbReference type="Pfam" id="PF03951">
    <property type="entry name" value="Gln-synt_N"/>
    <property type="match status" value="1"/>
</dbReference>
<dbReference type="Gene3D" id="3.10.20.70">
    <property type="entry name" value="Glutamine synthetase, N-terminal domain"/>
    <property type="match status" value="1"/>
</dbReference>
<evidence type="ECO:0000313" key="9">
    <source>
        <dbReference type="EMBL" id="QNM06831.1"/>
    </source>
</evidence>
<dbReference type="InterPro" id="IPR014746">
    <property type="entry name" value="Gln_synth/guanido_kin_cat_dom"/>
</dbReference>
<dbReference type="GO" id="GO:0004356">
    <property type="term" value="F:glutamine synthetase activity"/>
    <property type="evidence" value="ECO:0007669"/>
    <property type="project" value="InterPro"/>
</dbReference>
<proteinExistence type="inferred from homology"/>
<dbReference type="Gene3D" id="3.30.590.10">
    <property type="entry name" value="Glutamine synthetase/guanido kinase, catalytic domain"/>
    <property type="match status" value="1"/>
</dbReference>
<sequence>MSENRYSKEDILRMAEEEDVEFVRLQFPDIFGVLKNMAITASQLEKALNNECSFDGVSINGYGELSKTDLFLSPDLNTFEIFPWRPQQGKVARLICNVYNADGTPYAADTRMVLKRVVEKARKMGYVFKVEPECEFFLFHIDDGGMPTTVTHEHAGYFDVGPVDFAENVRRDIVLNLEEMGFEVKSSHHEKAPGQHEVDFKYSDVLNTADNLLTFKMTVKSIAKRHGLHATFMPKPKSDVDGSGMHINMSLWDEKGNDVFYDEDDAYKISGTARCFMAGILRHIGAITALTNPLVNSYKRLTPGFEAPVYATWSAETTFALLRVPSVIGTHAKLELRSPDPTANPYLAFAACLAAGLQGIEEKLELAPSVDTNVSAWTDEERRNLDIERLPKNMCDAINALEDDKFIVEVIGEAVAGQYIRAKRQEWNTYRRQVTEWEIKEYLNRY</sequence>
<dbReference type="Pfam" id="PF00120">
    <property type="entry name" value="Gln-synt_C"/>
    <property type="match status" value="1"/>
</dbReference>
<dbReference type="EMBL" id="CP060634">
    <property type="protein sequence ID" value="QNM06831.1"/>
    <property type="molecule type" value="Genomic_DNA"/>
</dbReference>
<organism evidence="9 10">
    <name type="scientific">Qiania dongpingensis</name>
    <dbReference type="NCBI Taxonomy" id="2763669"/>
    <lineage>
        <taxon>Bacteria</taxon>
        <taxon>Bacillati</taxon>
        <taxon>Bacillota</taxon>
        <taxon>Clostridia</taxon>
        <taxon>Lachnospirales</taxon>
        <taxon>Lachnospiraceae</taxon>
        <taxon>Qiania</taxon>
    </lineage>
</organism>
<accession>A0A7G9G7P9</accession>
<keyword evidence="10" id="KW-1185">Reference proteome</keyword>
<evidence type="ECO:0000313" key="10">
    <source>
        <dbReference type="Proteomes" id="UP000515823"/>
    </source>
</evidence>
<dbReference type="InterPro" id="IPR008146">
    <property type="entry name" value="Gln_synth_cat_dom"/>
</dbReference>
<dbReference type="Proteomes" id="UP000515823">
    <property type="component" value="Chromosome"/>
</dbReference>
<dbReference type="GO" id="GO:0005524">
    <property type="term" value="F:ATP binding"/>
    <property type="evidence" value="ECO:0007669"/>
    <property type="project" value="UniProtKB-KW"/>
</dbReference>
<dbReference type="InterPro" id="IPR008147">
    <property type="entry name" value="Gln_synt_N"/>
</dbReference>
<dbReference type="SUPFAM" id="SSF54368">
    <property type="entry name" value="Glutamine synthetase, N-terminal domain"/>
    <property type="match status" value="1"/>
</dbReference>
<dbReference type="PROSITE" id="PS51986">
    <property type="entry name" value="GS_BETA_GRASP"/>
    <property type="match status" value="1"/>
</dbReference>
<keyword evidence="2" id="KW-0436">Ligase</keyword>
<dbReference type="GO" id="GO:0006542">
    <property type="term" value="P:glutamine biosynthetic process"/>
    <property type="evidence" value="ECO:0007669"/>
    <property type="project" value="InterPro"/>
</dbReference>
<dbReference type="PANTHER" id="PTHR43785:SF12">
    <property type="entry name" value="TYPE-1 GLUTAMINE SYNTHETASE 2"/>
    <property type="match status" value="1"/>
</dbReference>
<evidence type="ECO:0000259" key="8">
    <source>
        <dbReference type="PROSITE" id="PS51987"/>
    </source>
</evidence>